<evidence type="ECO:0000256" key="2">
    <source>
        <dbReference type="SAM" id="MobiDB-lite"/>
    </source>
</evidence>
<keyword evidence="5" id="KW-1185">Reference proteome</keyword>
<accession>A0AAV0JNN8</accession>
<dbReference type="AlphaFoldDB" id="A0AAV0JNN8"/>
<dbReference type="InterPro" id="IPR036875">
    <property type="entry name" value="Znf_CCHC_sf"/>
</dbReference>
<comment type="caution">
    <text evidence="4">The sequence shown here is derived from an EMBL/GenBank/DDBJ whole genome shotgun (WGS) entry which is preliminary data.</text>
</comment>
<dbReference type="PROSITE" id="PS50158">
    <property type="entry name" value="ZF_CCHC"/>
    <property type="match status" value="1"/>
</dbReference>
<evidence type="ECO:0000256" key="1">
    <source>
        <dbReference type="PROSITE-ProRule" id="PRU00047"/>
    </source>
</evidence>
<dbReference type="InterPro" id="IPR001878">
    <property type="entry name" value="Znf_CCHC"/>
</dbReference>
<feature type="region of interest" description="Disordered" evidence="2">
    <location>
        <begin position="24"/>
        <end position="80"/>
    </location>
</feature>
<dbReference type="GO" id="GO:0003676">
    <property type="term" value="F:nucleic acid binding"/>
    <property type="evidence" value="ECO:0007669"/>
    <property type="project" value="InterPro"/>
</dbReference>
<keyword evidence="1" id="KW-0479">Metal-binding</keyword>
<feature type="compositionally biased region" description="Basic residues" evidence="2">
    <location>
        <begin position="43"/>
        <end position="56"/>
    </location>
</feature>
<feature type="domain" description="CCHC-type" evidence="3">
    <location>
        <begin position="90"/>
        <end position="105"/>
    </location>
</feature>
<evidence type="ECO:0000259" key="3">
    <source>
        <dbReference type="PROSITE" id="PS50158"/>
    </source>
</evidence>
<dbReference type="PANTHER" id="PTHR47481:SF22">
    <property type="entry name" value="RETROTRANSPOSON GAG DOMAIN-CONTAINING PROTEIN"/>
    <property type="match status" value="1"/>
</dbReference>
<name>A0AAV0JNN8_9ROSI</name>
<organism evidence="4 5">
    <name type="scientific">Linum tenue</name>
    <dbReference type="NCBI Taxonomy" id="586396"/>
    <lineage>
        <taxon>Eukaryota</taxon>
        <taxon>Viridiplantae</taxon>
        <taxon>Streptophyta</taxon>
        <taxon>Embryophyta</taxon>
        <taxon>Tracheophyta</taxon>
        <taxon>Spermatophyta</taxon>
        <taxon>Magnoliopsida</taxon>
        <taxon>eudicotyledons</taxon>
        <taxon>Gunneridae</taxon>
        <taxon>Pentapetalae</taxon>
        <taxon>rosids</taxon>
        <taxon>fabids</taxon>
        <taxon>Malpighiales</taxon>
        <taxon>Linaceae</taxon>
        <taxon>Linum</taxon>
    </lineage>
</organism>
<dbReference type="Pfam" id="PF00098">
    <property type="entry name" value="zf-CCHC"/>
    <property type="match status" value="1"/>
</dbReference>
<protein>
    <recommendedName>
        <fullName evidence="3">CCHC-type domain-containing protein</fullName>
    </recommendedName>
</protein>
<evidence type="ECO:0000313" key="5">
    <source>
        <dbReference type="Proteomes" id="UP001154282"/>
    </source>
</evidence>
<dbReference type="Gene3D" id="4.10.60.10">
    <property type="entry name" value="Zinc finger, CCHC-type"/>
    <property type="match status" value="1"/>
</dbReference>
<proteinExistence type="predicted"/>
<dbReference type="PANTHER" id="PTHR47481">
    <property type="match status" value="1"/>
</dbReference>
<gene>
    <name evidence="4" type="ORF">LITE_LOCUS14842</name>
</gene>
<reference evidence="4" key="1">
    <citation type="submission" date="2022-08" db="EMBL/GenBank/DDBJ databases">
        <authorList>
            <person name="Gutierrez-Valencia J."/>
        </authorList>
    </citation>
    <scope>NUCLEOTIDE SEQUENCE</scope>
</reference>
<dbReference type="EMBL" id="CAMGYJ010000005">
    <property type="protein sequence ID" value="CAI0410610.1"/>
    <property type="molecule type" value="Genomic_DNA"/>
</dbReference>
<dbReference type="SMART" id="SM00343">
    <property type="entry name" value="ZnF_C2HC"/>
    <property type="match status" value="1"/>
</dbReference>
<keyword evidence="1" id="KW-0863">Zinc-finger</keyword>
<keyword evidence="1" id="KW-0862">Zinc</keyword>
<dbReference type="GO" id="GO:0008270">
    <property type="term" value="F:zinc ion binding"/>
    <property type="evidence" value="ECO:0007669"/>
    <property type="project" value="UniProtKB-KW"/>
</dbReference>
<dbReference type="Proteomes" id="UP001154282">
    <property type="component" value="Unassembled WGS sequence"/>
</dbReference>
<sequence>MEPISFEDLHSLLLSEESQIRRYSVRHESPSPTTFYSSAVVPRGHRGGRGRGRGAPRGRFPSNPLFSSSGRSGPNAGLLGSRPNSAPVVCHNCGGRGHIKPNCPSPHVPNHSHSAFPPAAGPPTPYGPVGSTYSSPHTMFATSPAQMINSQQWLMDSGTNHHLTSDLDNLAHHSEYNGTDHVMFGNGPAHGE</sequence>
<dbReference type="SUPFAM" id="SSF57756">
    <property type="entry name" value="Retrovirus zinc finger-like domains"/>
    <property type="match status" value="1"/>
</dbReference>
<evidence type="ECO:0000313" key="4">
    <source>
        <dbReference type="EMBL" id="CAI0410610.1"/>
    </source>
</evidence>